<gene>
    <name evidence="2" type="ORF">SAMN05660742_1299</name>
</gene>
<sequence length="65" mass="7646">MFNDYNDLVNVEDLCEMLSIGKNAAYKLLASGDLKCFRLKRIWKIPKQCVINYILNQSEYIKNKD</sequence>
<dbReference type="Pfam" id="PF12728">
    <property type="entry name" value="HTH_17"/>
    <property type="match status" value="1"/>
</dbReference>
<evidence type="ECO:0000313" key="2">
    <source>
        <dbReference type="EMBL" id="SEJ95924.1"/>
    </source>
</evidence>
<dbReference type="InterPro" id="IPR041657">
    <property type="entry name" value="HTH_17"/>
</dbReference>
<dbReference type="Proteomes" id="UP000199662">
    <property type="component" value="Unassembled WGS sequence"/>
</dbReference>
<evidence type="ECO:0000313" key="3">
    <source>
        <dbReference type="Proteomes" id="UP000199662"/>
    </source>
</evidence>
<protein>
    <submittedName>
        <fullName evidence="2">Helix-turn-helix domain-containing protein</fullName>
    </submittedName>
</protein>
<reference evidence="2 3" key="1">
    <citation type="submission" date="2016-10" db="EMBL/GenBank/DDBJ databases">
        <authorList>
            <person name="de Groot N.N."/>
        </authorList>
    </citation>
    <scope>NUCLEOTIDE SEQUENCE [LARGE SCALE GENOMIC DNA]</scope>
    <source>
        <strain evidence="2 3">DSM 2179</strain>
    </source>
</reference>
<evidence type="ECO:0000259" key="1">
    <source>
        <dbReference type="Pfam" id="PF12728"/>
    </source>
</evidence>
<dbReference type="AlphaFoldDB" id="A0A1H7D3K6"/>
<dbReference type="STRING" id="84035.SAMN05660742_1299"/>
<dbReference type="EMBL" id="FNZK01000029">
    <property type="protein sequence ID" value="SEJ95924.1"/>
    <property type="molecule type" value="Genomic_DNA"/>
</dbReference>
<proteinExistence type="predicted"/>
<accession>A0A1H7D3K6</accession>
<keyword evidence="3" id="KW-1185">Reference proteome</keyword>
<dbReference type="RefSeq" id="WP_091835734.1">
    <property type="nucleotide sequence ID" value="NZ_FNZK01000029.1"/>
</dbReference>
<feature type="domain" description="Helix-turn-helix" evidence="1">
    <location>
        <begin position="9"/>
        <end position="57"/>
    </location>
</feature>
<organism evidence="2 3">
    <name type="scientific">Propionispira arboris</name>
    <dbReference type="NCBI Taxonomy" id="84035"/>
    <lineage>
        <taxon>Bacteria</taxon>
        <taxon>Bacillati</taxon>
        <taxon>Bacillota</taxon>
        <taxon>Negativicutes</taxon>
        <taxon>Selenomonadales</taxon>
        <taxon>Selenomonadaceae</taxon>
        <taxon>Propionispira</taxon>
    </lineage>
</organism>
<name>A0A1H7D3K6_9FIRM</name>